<name>A0ABW4P338_9NOCA</name>
<dbReference type="InterPro" id="IPR000757">
    <property type="entry name" value="Beta-glucanase-like"/>
</dbReference>
<dbReference type="EMBL" id="JBHUFB010000007">
    <property type="protein sequence ID" value="MFD1811405.1"/>
    <property type="molecule type" value="Genomic_DNA"/>
</dbReference>
<evidence type="ECO:0000256" key="1">
    <source>
        <dbReference type="SAM" id="SignalP"/>
    </source>
</evidence>
<evidence type="ECO:0000313" key="3">
    <source>
        <dbReference type="EMBL" id="MFD1811405.1"/>
    </source>
</evidence>
<dbReference type="InterPro" id="IPR013320">
    <property type="entry name" value="ConA-like_dom_sf"/>
</dbReference>
<dbReference type="GO" id="GO:0016787">
    <property type="term" value="F:hydrolase activity"/>
    <property type="evidence" value="ECO:0007669"/>
    <property type="project" value="UniProtKB-KW"/>
</dbReference>
<accession>A0ABW4P338</accession>
<dbReference type="PROSITE" id="PS51762">
    <property type="entry name" value="GH16_2"/>
    <property type="match status" value="1"/>
</dbReference>
<keyword evidence="4" id="KW-1185">Reference proteome</keyword>
<dbReference type="SUPFAM" id="SSF49899">
    <property type="entry name" value="Concanavalin A-like lectins/glucanases"/>
    <property type="match status" value="1"/>
</dbReference>
<dbReference type="Gene3D" id="2.60.120.200">
    <property type="match status" value="1"/>
</dbReference>
<reference evidence="4" key="1">
    <citation type="journal article" date="2019" name="Int. J. Syst. Evol. Microbiol.">
        <title>The Global Catalogue of Microorganisms (GCM) 10K type strain sequencing project: providing services to taxonomists for standard genome sequencing and annotation.</title>
        <authorList>
            <consortium name="The Broad Institute Genomics Platform"/>
            <consortium name="The Broad Institute Genome Sequencing Center for Infectious Disease"/>
            <person name="Wu L."/>
            <person name="Ma J."/>
        </authorList>
    </citation>
    <scope>NUCLEOTIDE SEQUENCE [LARGE SCALE GENOMIC DNA]</scope>
    <source>
        <strain evidence="4">DT72</strain>
    </source>
</reference>
<keyword evidence="1" id="KW-0732">Signal</keyword>
<comment type="caution">
    <text evidence="3">The sequence shown here is derived from an EMBL/GenBank/DDBJ whole genome shotgun (WGS) entry which is preliminary data.</text>
</comment>
<evidence type="ECO:0000259" key="2">
    <source>
        <dbReference type="PROSITE" id="PS51762"/>
    </source>
</evidence>
<proteinExistence type="predicted"/>
<sequence length="312" mass="34185">MPRSSRHVPRRAGVAVAAITALGVVAAPAASAQITLPDGLEWIGSADVGSDVTGSLNTPVSGTQSAPRTSLPGWKEIFVDDFTTDAPLGSFANEGCNNPRKVVYTGTENTRWTAYPECYVDTFNQFPYRADEVVSVHDGALDYHLHDVDGKRAGANLSPLVSGDAQGQTYGRYSARIKTSHPFITGYRLAMLLWPESEVWPTEGELNFPEGELTGPIRGYHHFAEPTATANSQAISQYDYSGFTDWRVATIEWTPTVVRYILDDKVLLESRRGVPNTPMRWQLQLESSLYPELGGGNFYVDWVTVHAWDGAA</sequence>
<feature type="domain" description="GH16" evidence="2">
    <location>
        <begin position="53"/>
        <end position="311"/>
    </location>
</feature>
<feature type="signal peptide" evidence="1">
    <location>
        <begin position="1"/>
        <end position="32"/>
    </location>
</feature>
<organism evidence="3 4">
    <name type="scientific">Rhodococcus gannanensis</name>
    <dbReference type="NCBI Taxonomy" id="1960308"/>
    <lineage>
        <taxon>Bacteria</taxon>
        <taxon>Bacillati</taxon>
        <taxon>Actinomycetota</taxon>
        <taxon>Actinomycetes</taxon>
        <taxon>Mycobacteriales</taxon>
        <taxon>Nocardiaceae</taxon>
        <taxon>Rhodococcus</taxon>
    </lineage>
</organism>
<evidence type="ECO:0000313" key="4">
    <source>
        <dbReference type="Proteomes" id="UP001597286"/>
    </source>
</evidence>
<dbReference type="RefSeq" id="WP_378483954.1">
    <property type="nucleotide sequence ID" value="NZ_JBHUFB010000007.1"/>
</dbReference>
<dbReference type="CDD" id="cd00413">
    <property type="entry name" value="Glyco_hydrolase_16"/>
    <property type="match status" value="1"/>
</dbReference>
<feature type="chain" id="PRO_5045576082" evidence="1">
    <location>
        <begin position="33"/>
        <end position="312"/>
    </location>
</feature>
<dbReference type="Proteomes" id="UP001597286">
    <property type="component" value="Unassembled WGS sequence"/>
</dbReference>
<keyword evidence="3" id="KW-0378">Hydrolase</keyword>
<protein>
    <submittedName>
        <fullName evidence="3">Glycoside hydrolase family 16 protein</fullName>
    </submittedName>
</protein>
<gene>
    <name evidence="3" type="ORF">ACFSJG_04205</name>
</gene>